<keyword evidence="2" id="KW-0963">Cytoplasm</keyword>
<comment type="function">
    <text evidence="2">Functions as a ribosomal silencing factor. Interacts with ribosomal protein uL14 (rplN), blocking formation of intersubunit bridge B8. Prevents association of the 30S and 50S ribosomal subunits and the formation of functional ribosomes, thus repressing translation.</text>
</comment>
<dbReference type="GO" id="GO:0017148">
    <property type="term" value="P:negative regulation of translation"/>
    <property type="evidence" value="ECO:0007669"/>
    <property type="project" value="UniProtKB-UniRule"/>
</dbReference>
<name>A0A9X3PFY9_9ACTN</name>
<comment type="subcellular location">
    <subcellularLocation>
        <location evidence="2">Cytoplasm</location>
    </subcellularLocation>
</comment>
<evidence type="ECO:0000313" key="3">
    <source>
        <dbReference type="EMBL" id="MDA1384595.1"/>
    </source>
</evidence>
<keyword evidence="2" id="KW-0810">Translation regulation</keyword>
<dbReference type="GO" id="GO:0090071">
    <property type="term" value="P:negative regulation of ribosome biogenesis"/>
    <property type="evidence" value="ECO:0007669"/>
    <property type="project" value="UniProtKB-UniRule"/>
</dbReference>
<keyword evidence="2" id="KW-0678">Repressor</keyword>
<reference evidence="3" key="1">
    <citation type="submission" date="2022-12" db="EMBL/GenBank/DDBJ databases">
        <title>Gycomyces niveus sp.nov., a novel actinomycete isolated from soil in Shouguang.</title>
        <authorList>
            <person name="Yang X."/>
        </authorList>
    </citation>
    <scope>NUCLEOTIDE SEQUENCE</scope>
    <source>
        <strain evidence="3">DSM 44724</strain>
    </source>
</reference>
<dbReference type="EMBL" id="JAVDYD010000001">
    <property type="protein sequence ID" value="MDR7337952.1"/>
    <property type="molecule type" value="Genomic_DNA"/>
</dbReference>
<dbReference type="AlphaFoldDB" id="A0A9X3PFY9"/>
<dbReference type="Proteomes" id="UP001183604">
    <property type="component" value="Unassembled WGS sequence"/>
</dbReference>
<dbReference type="PANTHER" id="PTHR21043:SF0">
    <property type="entry name" value="MITOCHONDRIAL ASSEMBLY OF RIBOSOMAL LARGE SUBUNIT PROTEIN 1"/>
    <property type="match status" value="1"/>
</dbReference>
<accession>A0A9X3PFY9</accession>
<dbReference type="InterPro" id="IPR043519">
    <property type="entry name" value="NT_sf"/>
</dbReference>
<evidence type="ECO:0000313" key="5">
    <source>
        <dbReference type="Proteomes" id="UP001145799"/>
    </source>
</evidence>
<organism evidence="3 5">
    <name type="scientific">Glycomyces lechevalierae</name>
    <dbReference type="NCBI Taxonomy" id="256034"/>
    <lineage>
        <taxon>Bacteria</taxon>
        <taxon>Bacillati</taxon>
        <taxon>Actinomycetota</taxon>
        <taxon>Actinomycetes</taxon>
        <taxon>Glycomycetales</taxon>
        <taxon>Glycomycetaceae</taxon>
        <taxon>Glycomyces</taxon>
    </lineage>
</organism>
<keyword evidence="6" id="KW-1185">Reference proteome</keyword>
<dbReference type="GO" id="GO:0005737">
    <property type="term" value="C:cytoplasm"/>
    <property type="evidence" value="ECO:0007669"/>
    <property type="project" value="UniProtKB-SubCell"/>
</dbReference>
<evidence type="ECO:0000313" key="4">
    <source>
        <dbReference type="EMBL" id="MDR7337952.1"/>
    </source>
</evidence>
<comment type="similarity">
    <text evidence="1 2">Belongs to the Iojap/RsfS family.</text>
</comment>
<dbReference type="GO" id="GO:0042256">
    <property type="term" value="P:cytosolic ribosome assembly"/>
    <property type="evidence" value="ECO:0007669"/>
    <property type="project" value="UniProtKB-UniRule"/>
</dbReference>
<gene>
    <name evidence="2 3" type="primary">rsfS</name>
    <name evidence="4" type="ORF">J2S69_001671</name>
    <name evidence="3" type="ORF">O2L01_06345</name>
</gene>
<reference evidence="4 6" key="2">
    <citation type="submission" date="2023-07" db="EMBL/GenBank/DDBJ databases">
        <title>Sequencing the genomes of 1000 actinobacteria strains.</title>
        <authorList>
            <person name="Klenk H.-P."/>
        </authorList>
    </citation>
    <scope>NUCLEOTIDE SEQUENCE [LARGE SCALE GENOMIC DNA]</scope>
    <source>
        <strain evidence="4 6">DSM 44724</strain>
    </source>
</reference>
<dbReference type="InterPro" id="IPR004394">
    <property type="entry name" value="Iojap/RsfS/C7orf30"/>
</dbReference>
<dbReference type="EMBL" id="JAPZVQ010000003">
    <property type="protein sequence ID" value="MDA1384595.1"/>
    <property type="molecule type" value="Genomic_DNA"/>
</dbReference>
<comment type="caution">
    <text evidence="3">The sequence shown here is derived from an EMBL/GenBank/DDBJ whole genome shotgun (WGS) entry which is preliminary data.</text>
</comment>
<dbReference type="Gene3D" id="3.30.460.10">
    <property type="entry name" value="Beta Polymerase, domain 2"/>
    <property type="match status" value="1"/>
</dbReference>
<dbReference type="SUPFAM" id="SSF81301">
    <property type="entry name" value="Nucleotidyltransferase"/>
    <property type="match status" value="1"/>
</dbReference>
<dbReference type="Proteomes" id="UP001145799">
    <property type="component" value="Unassembled WGS sequence"/>
</dbReference>
<evidence type="ECO:0000256" key="2">
    <source>
        <dbReference type="HAMAP-Rule" id="MF_01477"/>
    </source>
</evidence>
<proteinExistence type="inferred from homology"/>
<dbReference type="GO" id="GO:0043023">
    <property type="term" value="F:ribosomal large subunit binding"/>
    <property type="evidence" value="ECO:0007669"/>
    <property type="project" value="TreeGrafter"/>
</dbReference>
<dbReference type="Pfam" id="PF02410">
    <property type="entry name" value="RsfS"/>
    <property type="match status" value="1"/>
</dbReference>
<protein>
    <recommendedName>
        <fullName evidence="2">Ribosomal silencing factor RsfS</fullName>
    </recommendedName>
</protein>
<dbReference type="RefSeq" id="WP_270121064.1">
    <property type="nucleotide sequence ID" value="NZ_BAAAOM010000002.1"/>
</dbReference>
<sequence>MTASETAMTLAFAAAQAAADKKAFAINLRDVTSKIALTDVFVIVSASNERQVHAVVDAVEEKLIKEHDTRPLRREGKGGEQWVLLDYNEIVVHVFHKEARDYYGLDGLWKDCPEIEFVDQTDAERAARNAEAGGGDGEAAE</sequence>
<dbReference type="HAMAP" id="MF_01477">
    <property type="entry name" value="Iojap_RsfS"/>
    <property type="match status" value="1"/>
</dbReference>
<dbReference type="PANTHER" id="PTHR21043">
    <property type="entry name" value="IOJAP SUPERFAMILY ORTHOLOG"/>
    <property type="match status" value="1"/>
</dbReference>
<evidence type="ECO:0000313" key="6">
    <source>
        <dbReference type="Proteomes" id="UP001183604"/>
    </source>
</evidence>
<evidence type="ECO:0000256" key="1">
    <source>
        <dbReference type="ARBA" id="ARBA00010574"/>
    </source>
</evidence>
<comment type="subunit">
    <text evidence="2">Interacts with ribosomal protein uL14 (rplN).</text>
</comment>
<dbReference type="NCBIfam" id="TIGR00090">
    <property type="entry name" value="rsfS_iojap_ybeB"/>
    <property type="match status" value="1"/>
</dbReference>